<dbReference type="PROSITE" id="PS50928">
    <property type="entry name" value="ABC_TM1"/>
    <property type="match status" value="1"/>
</dbReference>
<evidence type="ECO:0000256" key="1">
    <source>
        <dbReference type="ARBA" id="ARBA00004533"/>
    </source>
</evidence>
<evidence type="ECO:0000256" key="8">
    <source>
        <dbReference type="ARBA" id="ARBA00023065"/>
    </source>
</evidence>
<feature type="transmembrane region" description="Helical" evidence="10">
    <location>
        <begin position="149"/>
        <end position="168"/>
    </location>
</feature>
<keyword evidence="5" id="KW-0997">Cell inner membrane</keyword>
<dbReference type="AlphaFoldDB" id="A0A7C2VA72"/>
<organism evidence="12">
    <name type="scientific">Hydrogenobacter sp</name>
    <dbReference type="NCBI Taxonomy" id="2152829"/>
    <lineage>
        <taxon>Bacteria</taxon>
        <taxon>Pseudomonadati</taxon>
        <taxon>Aquificota</taxon>
        <taxon>Aquificia</taxon>
        <taxon>Aquificales</taxon>
        <taxon>Aquificaceae</taxon>
        <taxon>Hydrogenobacter</taxon>
    </lineage>
</organism>
<dbReference type="GO" id="GO:0005886">
    <property type="term" value="C:plasma membrane"/>
    <property type="evidence" value="ECO:0007669"/>
    <property type="project" value="UniProtKB-SubCell"/>
</dbReference>
<keyword evidence="3 10" id="KW-0813">Transport</keyword>
<name>A0A7C2VA72_9AQUI</name>
<feature type="transmembrane region" description="Helical" evidence="10">
    <location>
        <begin position="188"/>
        <end position="205"/>
    </location>
</feature>
<evidence type="ECO:0000256" key="5">
    <source>
        <dbReference type="ARBA" id="ARBA00022519"/>
    </source>
</evidence>
<evidence type="ECO:0000256" key="2">
    <source>
        <dbReference type="ARBA" id="ARBA00004651"/>
    </source>
</evidence>
<dbReference type="GO" id="GO:0042918">
    <property type="term" value="P:alkanesulfonate transmembrane transport"/>
    <property type="evidence" value="ECO:0007669"/>
    <property type="project" value="UniProtKB-ARBA"/>
</dbReference>
<dbReference type="GO" id="GO:0006811">
    <property type="term" value="P:monoatomic ion transport"/>
    <property type="evidence" value="ECO:0007669"/>
    <property type="project" value="UniProtKB-KW"/>
</dbReference>
<evidence type="ECO:0000256" key="10">
    <source>
        <dbReference type="RuleBase" id="RU363032"/>
    </source>
</evidence>
<accession>A0A7C2VA72</accession>
<dbReference type="InterPro" id="IPR000515">
    <property type="entry name" value="MetI-like"/>
</dbReference>
<dbReference type="InterPro" id="IPR005889">
    <property type="entry name" value="NtrB"/>
</dbReference>
<evidence type="ECO:0000256" key="9">
    <source>
        <dbReference type="ARBA" id="ARBA00023136"/>
    </source>
</evidence>
<evidence type="ECO:0000256" key="6">
    <source>
        <dbReference type="ARBA" id="ARBA00022692"/>
    </source>
</evidence>
<feature type="transmembrane region" description="Helical" evidence="10">
    <location>
        <begin position="21"/>
        <end position="46"/>
    </location>
</feature>
<evidence type="ECO:0000313" key="12">
    <source>
        <dbReference type="EMBL" id="HEW45939.1"/>
    </source>
</evidence>
<keyword evidence="7 10" id="KW-1133">Transmembrane helix</keyword>
<feature type="domain" description="ABC transmembrane type-1" evidence="11">
    <location>
        <begin position="85"/>
        <end position="265"/>
    </location>
</feature>
<evidence type="ECO:0000259" key="11">
    <source>
        <dbReference type="PROSITE" id="PS50928"/>
    </source>
</evidence>
<gene>
    <name evidence="12" type="primary">ntrB</name>
    <name evidence="12" type="ORF">ENO47_04615</name>
</gene>
<protein>
    <submittedName>
        <fullName evidence="12">Nitrate ABC transporter, permease protein</fullName>
    </submittedName>
</protein>
<dbReference type="FunFam" id="1.10.3720.10:FF:000003">
    <property type="entry name" value="Aliphatic sulfonate ABC transporter permease"/>
    <property type="match status" value="1"/>
</dbReference>
<keyword evidence="6 10" id="KW-0812">Transmembrane</keyword>
<comment type="caution">
    <text evidence="12">The sequence shown here is derived from an EMBL/GenBank/DDBJ whole genome shotgun (WGS) entry which is preliminary data.</text>
</comment>
<dbReference type="Gene3D" id="1.10.3720.10">
    <property type="entry name" value="MetI-like"/>
    <property type="match status" value="1"/>
</dbReference>
<dbReference type="PANTHER" id="PTHR30151:SF7">
    <property type="entry name" value="NITRATE IMPORT PERMEASE PROTEIN NRTB"/>
    <property type="match status" value="1"/>
</dbReference>
<keyword evidence="4" id="KW-1003">Cell membrane</keyword>
<dbReference type="InterPro" id="IPR035906">
    <property type="entry name" value="MetI-like_sf"/>
</dbReference>
<comment type="subcellular location">
    <subcellularLocation>
        <location evidence="1">Cell inner membrane</location>
    </subcellularLocation>
    <subcellularLocation>
        <location evidence="2 10">Cell membrane</location>
        <topology evidence="2 10">Multi-pass membrane protein</topology>
    </subcellularLocation>
</comment>
<comment type="similarity">
    <text evidence="10">Belongs to the binding-protein-dependent transport system permease family.</text>
</comment>
<evidence type="ECO:0000256" key="4">
    <source>
        <dbReference type="ARBA" id="ARBA00022475"/>
    </source>
</evidence>
<dbReference type="SUPFAM" id="SSF161098">
    <property type="entry name" value="MetI-like"/>
    <property type="match status" value="1"/>
</dbReference>
<dbReference type="CDD" id="cd06261">
    <property type="entry name" value="TM_PBP2"/>
    <property type="match status" value="1"/>
</dbReference>
<feature type="transmembrane region" description="Helical" evidence="10">
    <location>
        <begin position="247"/>
        <end position="266"/>
    </location>
</feature>
<evidence type="ECO:0000256" key="3">
    <source>
        <dbReference type="ARBA" id="ARBA00022448"/>
    </source>
</evidence>
<feature type="transmembrane region" description="Helical" evidence="10">
    <location>
        <begin position="92"/>
        <end position="111"/>
    </location>
</feature>
<keyword evidence="8" id="KW-0406">Ion transport</keyword>
<keyword evidence="9 10" id="KW-0472">Membrane</keyword>
<dbReference type="GO" id="GO:0015112">
    <property type="term" value="F:nitrate transmembrane transporter activity"/>
    <property type="evidence" value="ECO:0007669"/>
    <property type="project" value="InterPro"/>
</dbReference>
<dbReference type="Pfam" id="PF00528">
    <property type="entry name" value="BPD_transp_1"/>
    <property type="match status" value="1"/>
</dbReference>
<evidence type="ECO:0000256" key="7">
    <source>
        <dbReference type="ARBA" id="ARBA00022989"/>
    </source>
</evidence>
<proteinExistence type="inferred from homology"/>
<sequence length="274" mass="30436">MVRTEKGLKFKLIELSIRPGTLSTVAAAIVLPIFGAFLFFLFWYILSLFIRELPAPISTLKTLFDLISNPFYDLGPNDKGIGWQLLTSLKRVFLGFLIGSLIALPAGFLIGMSSKLKEILNPIVQVLRPVSPMAWFPIGLALFKSSNEASIFVIAITSLWPTLINTALGVSSLPEDYKNLSRVFGFPFRYYITKVLLPYSLPYILTGFRLSLGIGWMVIVASEMLAGGIGIGFFVWDSWNALNLEKVLSAILLIGIVGLLIDLLFAKLTERLRR</sequence>
<dbReference type="NCBIfam" id="TIGR01183">
    <property type="entry name" value="ntrB"/>
    <property type="match status" value="1"/>
</dbReference>
<reference evidence="12" key="1">
    <citation type="journal article" date="2020" name="mSystems">
        <title>Genome- and Community-Level Interaction Insights into Carbon Utilization and Element Cycling Functions of Hydrothermarchaeota in Hydrothermal Sediment.</title>
        <authorList>
            <person name="Zhou Z."/>
            <person name="Liu Y."/>
            <person name="Xu W."/>
            <person name="Pan J."/>
            <person name="Luo Z.H."/>
            <person name="Li M."/>
        </authorList>
    </citation>
    <scope>NUCLEOTIDE SEQUENCE [LARGE SCALE GENOMIC DNA]</scope>
    <source>
        <strain evidence="12">SpSt-132</strain>
    </source>
</reference>
<dbReference type="EMBL" id="DSFP01000037">
    <property type="protein sequence ID" value="HEW45939.1"/>
    <property type="molecule type" value="Genomic_DNA"/>
</dbReference>
<dbReference type="PANTHER" id="PTHR30151">
    <property type="entry name" value="ALKANE SULFONATE ABC TRANSPORTER-RELATED, MEMBRANE SUBUNIT"/>
    <property type="match status" value="1"/>
</dbReference>
<feature type="transmembrane region" description="Helical" evidence="10">
    <location>
        <begin position="212"/>
        <end position="235"/>
    </location>
</feature>